<keyword evidence="3 7" id="KW-0812">Transmembrane</keyword>
<comment type="subcellular location">
    <subcellularLocation>
        <location evidence="1">Cell membrane</location>
        <topology evidence="1">Multi-pass membrane protein</topology>
    </subcellularLocation>
</comment>
<protein>
    <submittedName>
        <fullName evidence="9">Undecaprenyl-diphosphatase</fullName>
        <ecNumber evidence="9">3.6.1.27</ecNumber>
    </submittedName>
</protein>
<evidence type="ECO:0000313" key="9">
    <source>
        <dbReference type="EMBL" id="MBM7556702.1"/>
    </source>
</evidence>
<feature type="transmembrane region" description="Helical" evidence="7">
    <location>
        <begin position="131"/>
        <end position="152"/>
    </location>
</feature>
<proteinExistence type="predicted"/>
<dbReference type="CDD" id="cd01610">
    <property type="entry name" value="PAP2_like"/>
    <property type="match status" value="1"/>
</dbReference>
<evidence type="ECO:0000256" key="4">
    <source>
        <dbReference type="ARBA" id="ARBA00022801"/>
    </source>
</evidence>
<evidence type="ECO:0000256" key="5">
    <source>
        <dbReference type="ARBA" id="ARBA00022989"/>
    </source>
</evidence>
<dbReference type="Gene3D" id="1.20.144.10">
    <property type="entry name" value="Phosphatidic acid phosphatase type 2/haloperoxidase"/>
    <property type="match status" value="1"/>
</dbReference>
<dbReference type="InterPro" id="IPR000326">
    <property type="entry name" value="PAP2/HPO"/>
</dbReference>
<evidence type="ECO:0000259" key="8">
    <source>
        <dbReference type="SMART" id="SM00014"/>
    </source>
</evidence>
<dbReference type="EC" id="3.6.1.27" evidence="9"/>
<feature type="transmembrane region" description="Helical" evidence="7">
    <location>
        <begin position="36"/>
        <end position="60"/>
    </location>
</feature>
<feature type="transmembrane region" description="Helical" evidence="7">
    <location>
        <begin position="159"/>
        <end position="179"/>
    </location>
</feature>
<dbReference type="PANTHER" id="PTHR14969">
    <property type="entry name" value="SPHINGOSINE-1-PHOSPHATE PHOSPHOHYDROLASE"/>
    <property type="match status" value="1"/>
</dbReference>
<keyword evidence="6 7" id="KW-0472">Membrane</keyword>
<dbReference type="InterPro" id="IPR036938">
    <property type="entry name" value="PAP2/HPO_sf"/>
</dbReference>
<keyword evidence="2" id="KW-1003">Cell membrane</keyword>
<evidence type="ECO:0000313" key="10">
    <source>
        <dbReference type="Proteomes" id="UP000774000"/>
    </source>
</evidence>
<keyword evidence="4 9" id="KW-0378">Hydrolase</keyword>
<dbReference type="PANTHER" id="PTHR14969:SF62">
    <property type="entry name" value="DECAPRENYLPHOSPHORYL-5-PHOSPHORIBOSE PHOSPHATASE RV3807C-RELATED"/>
    <property type="match status" value="1"/>
</dbReference>
<evidence type="ECO:0000256" key="1">
    <source>
        <dbReference type="ARBA" id="ARBA00004651"/>
    </source>
</evidence>
<dbReference type="GO" id="GO:0005886">
    <property type="term" value="C:plasma membrane"/>
    <property type="evidence" value="ECO:0007669"/>
    <property type="project" value="UniProtKB-SubCell"/>
</dbReference>
<sequence length="180" mass="19879">MDRSPKGRMAGTLLIGDRRILEFIYNKISCRILDFLMPYITNLGGAKFTILTAIAVFLFIDYKLGLEMGLSLGVSHLIVHVVKRITNRPRPYITLKNIDQVNIPFEPYSFPSGHTTAAFSVAVTLSLSTPIWGWECILLALASLVGISRVYLGVHYPSDVLMGGLLGTACAYLVHFGIFV</sequence>
<dbReference type="RefSeq" id="WP_338035334.1">
    <property type="nucleotide sequence ID" value="NZ_JAFBDQ010000006.1"/>
</dbReference>
<evidence type="ECO:0000256" key="6">
    <source>
        <dbReference type="ARBA" id="ARBA00023136"/>
    </source>
</evidence>
<keyword evidence="5 7" id="KW-1133">Transmembrane helix</keyword>
<evidence type="ECO:0000256" key="2">
    <source>
        <dbReference type="ARBA" id="ARBA00022475"/>
    </source>
</evidence>
<evidence type="ECO:0000256" key="7">
    <source>
        <dbReference type="SAM" id="Phobius"/>
    </source>
</evidence>
<evidence type="ECO:0000256" key="3">
    <source>
        <dbReference type="ARBA" id="ARBA00022692"/>
    </source>
</evidence>
<dbReference type="Proteomes" id="UP000774000">
    <property type="component" value="Unassembled WGS sequence"/>
</dbReference>
<dbReference type="SUPFAM" id="SSF48317">
    <property type="entry name" value="Acid phosphatase/Vanadium-dependent haloperoxidase"/>
    <property type="match status" value="1"/>
</dbReference>
<gene>
    <name evidence="9" type="ORF">JOC47_001553</name>
</gene>
<feature type="domain" description="Phosphatidic acid phosphatase type 2/haloperoxidase" evidence="8">
    <location>
        <begin position="63"/>
        <end position="175"/>
    </location>
</feature>
<name>A0A939BP84_9FIRM</name>
<keyword evidence="10" id="KW-1185">Reference proteome</keyword>
<dbReference type="Pfam" id="PF01569">
    <property type="entry name" value="PAP2"/>
    <property type="match status" value="1"/>
</dbReference>
<dbReference type="GO" id="GO:0050380">
    <property type="term" value="F:undecaprenyl-diphosphatase activity"/>
    <property type="evidence" value="ECO:0007669"/>
    <property type="project" value="UniProtKB-EC"/>
</dbReference>
<dbReference type="AlphaFoldDB" id="A0A939BP84"/>
<comment type="caution">
    <text evidence="9">The sequence shown here is derived from an EMBL/GenBank/DDBJ whole genome shotgun (WGS) entry which is preliminary data.</text>
</comment>
<dbReference type="SMART" id="SM00014">
    <property type="entry name" value="acidPPc"/>
    <property type="match status" value="1"/>
</dbReference>
<organism evidence="9 10">
    <name type="scientific">Halanaerobacter jeridensis</name>
    <dbReference type="NCBI Taxonomy" id="706427"/>
    <lineage>
        <taxon>Bacteria</taxon>
        <taxon>Bacillati</taxon>
        <taxon>Bacillota</taxon>
        <taxon>Clostridia</taxon>
        <taxon>Halanaerobiales</taxon>
        <taxon>Halobacteroidaceae</taxon>
        <taxon>Halanaerobacter</taxon>
    </lineage>
</organism>
<reference evidence="9" key="1">
    <citation type="submission" date="2021-01" db="EMBL/GenBank/DDBJ databases">
        <title>Genomic Encyclopedia of Type Strains, Phase IV (KMG-IV): sequencing the most valuable type-strain genomes for metagenomic binning, comparative biology and taxonomic classification.</title>
        <authorList>
            <person name="Goeker M."/>
        </authorList>
    </citation>
    <scope>NUCLEOTIDE SEQUENCE</scope>
    <source>
        <strain evidence="9">DSM 23230</strain>
    </source>
</reference>
<accession>A0A939BP84</accession>
<dbReference type="EMBL" id="JAFBDQ010000006">
    <property type="protein sequence ID" value="MBM7556702.1"/>
    <property type="molecule type" value="Genomic_DNA"/>
</dbReference>